<feature type="compositionally biased region" description="Basic and acidic residues" evidence="1">
    <location>
        <begin position="123"/>
        <end position="139"/>
    </location>
</feature>
<feature type="compositionally biased region" description="Basic and acidic residues" evidence="1">
    <location>
        <begin position="151"/>
        <end position="180"/>
    </location>
</feature>
<comment type="caution">
    <text evidence="3">The sequence shown here is derived from an EMBL/GenBank/DDBJ whole genome shotgun (WGS) entry which is preliminary data.</text>
</comment>
<dbReference type="Gene3D" id="3.40.390.10">
    <property type="entry name" value="Collagenase (Catalytic Domain)"/>
    <property type="match status" value="1"/>
</dbReference>
<gene>
    <name evidence="3" type="primary">ECE1_0</name>
    <name evidence="3" type="ORF">CEXT_17191</name>
</gene>
<dbReference type="Pfam" id="PF01431">
    <property type="entry name" value="Peptidase_M13"/>
    <property type="match status" value="1"/>
</dbReference>
<dbReference type="AlphaFoldDB" id="A0AAV4RYI5"/>
<dbReference type="Proteomes" id="UP001054945">
    <property type="component" value="Unassembled WGS sequence"/>
</dbReference>
<dbReference type="EMBL" id="BPLR01008750">
    <property type="protein sequence ID" value="GIY26953.1"/>
    <property type="molecule type" value="Genomic_DNA"/>
</dbReference>
<evidence type="ECO:0000313" key="4">
    <source>
        <dbReference type="Proteomes" id="UP001054945"/>
    </source>
</evidence>
<dbReference type="InterPro" id="IPR024079">
    <property type="entry name" value="MetalloPept_cat_dom_sf"/>
</dbReference>
<dbReference type="GO" id="GO:0004222">
    <property type="term" value="F:metalloendopeptidase activity"/>
    <property type="evidence" value="ECO:0007669"/>
    <property type="project" value="InterPro"/>
</dbReference>
<accession>A0AAV4RYI5</accession>
<proteinExistence type="predicted"/>
<feature type="region of interest" description="Disordered" evidence="1">
    <location>
        <begin position="113"/>
        <end position="180"/>
    </location>
</feature>
<evidence type="ECO:0000313" key="3">
    <source>
        <dbReference type="EMBL" id="GIY26953.1"/>
    </source>
</evidence>
<feature type="domain" description="Peptidase M13 C-terminal" evidence="2">
    <location>
        <begin position="31"/>
        <end position="90"/>
    </location>
</feature>
<name>A0AAV4RYI5_CAEEX</name>
<reference evidence="3 4" key="1">
    <citation type="submission" date="2021-06" db="EMBL/GenBank/DDBJ databases">
        <title>Caerostris extrusa draft genome.</title>
        <authorList>
            <person name="Kono N."/>
            <person name="Arakawa K."/>
        </authorList>
    </citation>
    <scope>NUCLEOTIDE SEQUENCE [LARGE SCALE GENOMIC DNA]</scope>
</reference>
<dbReference type="GO" id="GO:0006508">
    <property type="term" value="P:proteolysis"/>
    <property type="evidence" value="ECO:0007669"/>
    <property type="project" value="InterPro"/>
</dbReference>
<sequence>MEYRKLTFQFYLLNHRALEDAEFPAEPFIVNAYHSPGILDLRFGIFLPPVYQYGRPKLLNFATMGTTLGHELGHEIEAFMEEVENYDNDTCHIYKERRNVWWSNIPNLKSRKLGRNNSGSIEGRLRPRAEIQEGSEDTKVTIQEGMESESDDTRKDMKDYTDDYTKSTQKHEGDDTIRAR</sequence>
<evidence type="ECO:0000259" key="2">
    <source>
        <dbReference type="Pfam" id="PF01431"/>
    </source>
</evidence>
<dbReference type="InterPro" id="IPR018497">
    <property type="entry name" value="Peptidase_M13_C"/>
</dbReference>
<organism evidence="3 4">
    <name type="scientific">Caerostris extrusa</name>
    <name type="common">Bark spider</name>
    <name type="synonym">Caerostris bankana</name>
    <dbReference type="NCBI Taxonomy" id="172846"/>
    <lineage>
        <taxon>Eukaryota</taxon>
        <taxon>Metazoa</taxon>
        <taxon>Ecdysozoa</taxon>
        <taxon>Arthropoda</taxon>
        <taxon>Chelicerata</taxon>
        <taxon>Arachnida</taxon>
        <taxon>Araneae</taxon>
        <taxon>Araneomorphae</taxon>
        <taxon>Entelegynae</taxon>
        <taxon>Araneoidea</taxon>
        <taxon>Araneidae</taxon>
        <taxon>Caerostris</taxon>
    </lineage>
</organism>
<protein>
    <submittedName>
        <fullName evidence="3">Endothelin-converting enzyme 1</fullName>
    </submittedName>
</protein>
<evidence type="ECO:0000256" key="1">
    <source>
        <dbReference type="SAM" id="MobiDB-lite"/>
    </source>
</evidence>
<dbReference type="SUPFAM" id="SSF55486">
    <property type="entry name" value="Metalloproteases ('zincins'), catalytic domain"/>
    <property type="match status" value="1"/>
</dbReference>
<keyword evidence="4" id="KW-1185">Reference proteome</keyword>